<sequence>MASNTNTKSPIEKCPYPTEFNVLDLVPKLLGQANYEKWKKLMRDFIDRRCMIDFIDGTAQEENANEDCDEARKRSDNLVQEWILATLTEDIRLEVCYLRTARNLWKELEENFDPTSPSSSNNNAKSPIEKYPYPTEFNVLDFVPKLLGQANYEKWEKLMRDFIERRGLMDFIGGTAKVPKEENTKEDSDGENAKDDSDGENAEEDSDEARKRSDNLVQGWILATLTEDIRLEMLDERTAKDLWEELSRKFDLTSPFWTFDEETEVRRYLPLLKATIKGDWNEARGIIECDPGAVRTPITQWDEAALTVALRSRGRNHFVRSLLEKMTREDIINLVNYRGSTALHYAAATGNIEGARMLVSKNSELPNAVNKYELTALDVAASWGSREMVLYLQKVTSEELATGQTVRKLIIGELYDIALSLLQQKPELACVEPNPLGIIVEKYSSFKSRNSFNFWQNLIYLGQPLQSLYFYCSYVITALLSKTMKYVSYY</sequence>
<organism evidence="1 2">
    <name type="scientific">Vaccinium darrowii</name>
    <dbReference type="NCBI Taxonomy" id="229202"/>
    <lineage>
        <taxon>Eukaryota</taxon>
        <taxon>Viridiplantae</taxon>
        <taxon>Streptophyta</taxon>
        <taxon>Embryophyta</taxon>
        <taxon>Tracheophyta</taxon>
        <taxon>Spermatophyta</taxon>
        <taxon>Magnoliopsida</taxon>
        <taxon>eudicotyledons</taxon>
        <taxon>Gunneridae</taxon>
        <taxon>Pentapetalae</taxon>
        <taxon>asterids</taxon>
        <taxon>Ericales</taxon>
        <taxon>Ericaceae</taxon>
        <taxon>Vaccinioideae</taxon>
        <taxon>Vaccinieae</taxon>
        <taxon>Vaccinium</taxon>
    </lineage>
</organism>
<protein>
    <submittedName>
        <fullName evidence="1">Uncharacterized protein</fullName>
    </submittedName>
</protein>
<evidence type="ECO:0000313" key="1">
    <source>
        <dbReference type="EMBL" id="KAH7855634.1"/>
    </source>
</evidence>
<comment type="caution">
    <text evidence="1">The sequence shown here is derived from an EMBL/GenBank/DDBJ whole genome shotgun (WGS) entry which is preliminary data.</text>
</comment>
<accession>A0ACB7YR62</accession>
<dbReference type="EMBL" id="CM037161">
    <property type="protein sequence ID" value="KAH7855634.1"/>
    <property type="molecule type" value="Genomic_DNA"/>
</dbReference>
<proteinExistence type="predicted"/>
<dbReference type="Proteomes" id="UP000828048">
    <property type="component" value="Chromosome 11"/>
</dbReference>
<evidence type="ECO:0000313" key="2">
    <source>
        <dbReference type="Proteomes" id="UP000828048"/>
    </source>
</evidence>
<reference evidence="1 2" key="1">
    <citation type="journal article" date="2021" name="Hortic Res">
        <title>High-quality reference genome and annotation aids understanding of berry development for evergreen blueberry (Vaccinium darrowii).</title>
        <authorList>
            <person name="Yu J."/>
            <person name="Hulse-Kemp A.M."/>
            <person name="Babiker E."/>
            <person name="Staton M."/>
        </authorList>
    </citation>
    <scope>NUCLEOTIDE SEQUENCE [LARGE SCALE GENOMIC DNA]</scope>
    <source>
        <strain evidence="2">cv. NJ 8807/NJ 8810</strain>
        <tissue evidence="1">Young leaf</tissue>
    </source>
</reference>
<name>A0ACB7YR62_9ERIC</name>
<keyword evidence="2" id="KW-1185">Reference proteome</keyword>
<gene>
    <name evidence="1" type="ORF">Vadar_027005</name>
</gene>